<protein>
    <submittedName>
        <fullName evidence="4">Methyltransferase</fullName>
    </submittedName>
</protein>
<keyword evidence="5" id="KW-1185">Reference proteome</keyword>
<organism evidence="4 5">
    <name type="scientific">Pontibacterium sinense</name>
    <dbReference type="NCBI Taxonomy" id="2781979"/>
    <lineage>
        <taxon>Bacteria</taxon>
        <taxon>Pseudomonadati</taxon>
        <taxon>Pseudomonadota</taxon>
        <taxon>Gammaproteobacteria</taxon>
        <taxon>Oceanospirillales</taxon>
        <taxon>Oceanospirillaceae</taxon>
        <taxon>Pontibacterium</taxon>
    </lineage>
</organism>
<keyword evidence="3" id="KW-0949">S-adenosyl-L-methionine</keyword>
<name>A0A8J7FMM2_9GAMM</name>
<dbReference type="GO" id="GO:0032259">
    <property type="term" value="P:methylation"/>
    <property type="evidence" value="ECO:0007669"/>
    <property type="project" value="UniProtKB-KW"/>
</dbReference>
<keyword evidence="1 4" id="KW-0489">Methyltransferase</keyword>
<evidence type="ECO:0000256" key="3">
    <source>
        <dbReference type="ARBA" id="ARBA00022691"/>
    </source>
</evidence>
<evidence type="ECO:0000313" key="4">
    <source>
        <dbReference type="EMBL" id="MBE9397257.1"/>
    </source>
</evidence>
<dbReference type="GO" id="GO:0016279">
    <property type="term" value="F:protein-lysine N-methyltransferase activity"/>
    <property type="evidence" value="ECO:0007669"/>
    <property type="project" value="InterPro"/>
</dbReference>
<dbReference type="SUPFAM" id="SSF53335">
    <property type="entry name" value="S-adenosyl-L-methionine-dependent methyltransferases"/>
    <property type="match status" value="1"/>
</dbReference>
<accession>A0A8J7FMM2</accession>
<dbReference type="EMBL" id="JADEYS010000006">
    <property type="protein sequence ID" value="MBE9397257.1"/>
    <property type="molecule type" value="Genomic_DNA"/>
</dbReference>
<dbReference type="AlphaFoldDB" id="A0A8J7FMM2"/>
<dbReference type="InterPro" id="IPR029063">
    <property type="entry name" value="SAM-dependent_MTases_sf"/>
</dbReference>
<evidence type="ECO:0000256" key="1">
    <source>
        <dbReference type="ARBA" id="ARBA00022603"/>
    </source>
</evidence>
<keyword evidence="2" id="KW-0808">Transferase</keyword>
<evidence type="ECO:0000313" key="5">
    <source>
        <dbReference type="Proteomes" id="UP000640333"/>
    </source>
</evidence>
<evidence type="ECO:0000256" key="2">
    <source>
        <dbReference type="ARBA" id="ARBA00022679"/>
    </source>
</evidence>
<reference evidence="4" key="1">
    <citation type="submission" date="2020-10" db="EMBL/GenBank/DDBJ databases">
        <title>Bacterium isolated from coastal waters sediment.</title>
        <authorList>
            <person name="Chen R.-J."/>
            <person name="Lu D.-C."/>
            <person name="Zhu K.-L."/>
            <person name="Du Z.-J."/>
        </authorList>
    </citation>
    <scope>NUCLEOTIDE SEQUENCE</scope>
    <source>
        <strain evidence="4">N1Y112</strain>
    </source>
</reference>
<comment type="caution">
    <text evidence="4">The sequence shown here is derived from an EMBL/GenBank/DDBJ whole genome shotgun (WGS) entry which is preliminary data.</text>
</comment>
<gene>
    <name evidence="4" type="ORF">IOQ59_08290</name>
</gene>
<sequence length="150" mass="17118">MPSSKLARQVILRLTEETGAGPIIDLGCGWGNLVIPLALKFPHRQIVGYELSIMPWLTAVILKKVLRLKNLQLYRQDFLKSDWSGAEVIVCYLYPGGMDSIKNKIESEESDIRFVVSNNFALTSHQPDKTIRLNDFYNSPVYLYQLKSTR</sequence>
<dbReference type="PANTHER" id="PTHR13610">
    <property type="entry name" value="METHYLTRANSFERASE DOMAIN-CONTAINING PROTEIN"/>
    <property type="match status" value="1"/>
</dbReference>
<dbReference type="Gene3D" id="3.40.50.150">
    <property type="entry name" value="Vaccinia Virus protein VP39"/>
    <property type="match status" value="1"/>
</dbReference>
<dbReference type="InterPro" id="IPR026170">
    <property type="entry name" value="FAM173A/B"/>
</dbReference>
<dbReference type="CDD" id="cd02440">
    <property type="entry name" value="AdoMet_MTases"/>
    <property type="match status" value="1"/>
</dbReference>
<dbReference type="Proteomes" id="UP000640333">
    <property type="component" value="Unassembled WGS sequence"/>
</dbReference>
<dbReference type="PANTHER" id="PTHR13610:SF9">
    <property type="entry name" value="FI06469P"/>
    <property type="match status" value="1"/>
</dbReference>
<proteinExistence type="predicted"/>
<dbReference type="RefSeq" id="WP_193952794.1">
    <property type="nucleotide sequence ID" value="NZ_JADEYS010000006.1"/>
</dbReference>